<name>A0ABP9Y7A2_9FUNG</name>
<reference evidence="1 2" key="1">
    <citation type="submission" date="2024-04" db="EMBL/GenBank/DDBJ databases">
        <title>genome sequences of Mucor flavus KT1a and Helicostylum pulchrum KT1b strains isolation_sourced from the surface of a dry-aged beef.</title>
        <authorList>
            <person name="Toyotome T."/>
            <person name="Hosono M."/>
            <person name="Torimaru M."/>
            <person name="Fukuda K."/>
            <person name="Mikami N."/>
        </authorList>
    </citation>
    <scope>NUCLEOTIDE SEQUENCE [LARGE SCALE GENOMIC DNA]</scope>
    <source>
        <strain evidence="1 2">KT1b</strain>
    </source>
</reference>
<comment type="caution">
    <text evidence="1">The sequence shown here is derived from an EMBL/GenBank/DDBJ whole genome shotgun (WGS) entry which is preliminary data.</text>
</comment>
<evidence type="ECO:0000313" key="1">
    <source>
        <dbReference type="EMBL" id="GAA5802847.1"/>
    </source>
</evidence>
<accession>A0ABP9Y7A2</accession>
<sequence>MNYNAVKNIAKSYCYQDLCKGDPKWPDNIILPEGVTEDMMKNTIDQKCEPIRALIGQKVALTTLSSAPEKVHKCLKFILDQYDGHAHHCLFDVQRLPLPRLFHILPKPTVHWSVEQLLPNEDNNILFGNIVRSDEFCVDFLFYRRANKKDDGKHTISNHTLELKDFSIEEIVESFRPAFLDPGRKSVYTAAVGLDLNEHQEFLRARLQMLTPSARMLAI</sequence>
<gene>
    <name evidence="1" type="ORF">HPULCUR_008322</name>
</gene>
<keyword evidence="2" id="KW-1185">Reference proteome</keyword>
<dbReference type="Proteomes" id="UP001476247">
    <property type="component" value="Unassembled WGS sequence"/>
</dbReference>
<dbReference type="EMBL" id="BAABUJ010000025">
    <property type="protein sequence ID" value="GAA5802847.1"/>
    <property type="molecule type" value="Genomic_DNA"/>
</dbReference>
<proteinExistence type="predicted"/>
<protein>
    <submittedName>
        <fullName evidence="1">Uncharacterized protein</fullName>
    </submittedName>
</protein>
<organism evidence="1 2">
    <name type="scientific">Helicostylum pulchrum</name>
    <dbReference type="NCBI Taxonomy" id="562976"/>
    <lineage>
        <taxon>Eukaryota</taxon>
        <taxon>Fungi</taxon>
        <taxon>Fungi incertae sedis</taxon>
        <taxon>Mucoromycota</taxon>
        <taxon>Mucoromycotina</taxon>
        <taxon>Mucoromycetes</taxon>
        <taxon>Mucorales</taxon>
        <taxon>Mucorineae</taxon>
        <taxon>Mucoraceae</taxon>
        <taxon>Helicostylum</taxon>
    </lineage>
</organism>
<evidence type="ECO:0000313" key="2">
    <source>
        <dbReference type="Proteomes" id="UP001476247"/>
    </source>
</evidence>